<feature type="non-terminal residue" evidence="8">
    <location>
        <position position="1"/>
    </location>
</feature>
<keyword evidence="10" id="KW-1185">Reference proteome</keyword>
<sequence>REMSTSKWCSCPPQVYRMMRRPRGTCVIINNRDFHNNVLAQRRGSELDVQRMRMLFQELDFVCIIRLNQTKEVGIYFTHEHCLHEHEQDARRSGECGKAKLCASDVEPDLHMPGFSAQTTLLKPQYRRCLVIRRLRVSLSPRGRVRNAFWSTNPKREFLTPPFQRPLSPDKHDGGTSCVMDTADAASLSADMASVKLCASRRNERAPTVSDMFVAYPTIKGHVSLKNEVSGSWFLSTVFLVFSEHAWNAHLDKMMRRVADEVHKRVSHDGGRQTINIDVRGWRKKLYFNPGLALEQTAS</sequence>
<gene>
    <name evidence="8" type="ORF">IscW_ISCW014750</name>
</gene>
<dbReference type="EMBL" id="DS940733">
    <property type="protein sequence ID" value="EEC18358.1"/>
    <property type="molecule type" value="Genomic_DNA"/>
</dbReference>
<dbReference type="HOGENOM" id="CLU_932464_0_0_1"/>
<dbReference type="GO" id="GO:0006915">
    <property type="term" value="P:apoptotic process"/>
    <property type="evidence" value="ECO:0000318"/>
    <property type="project" value="GO_Central"/>
</dbReference>
<evidence type="ECO:0007829" key="11">
    <source>
        <dbReference type="PeptideAtlas" id="B7QHN6"/>
    </source>
</evidence>
<dbReference type="EMBL" id="ABJB010670615">
    <property type="status" value="NOT_ANNOTATED_CDS"/>
    <property type="molecule type" value="Genomic_DNA"/>
</dbReference>
<evidence type="ECO:0000256" key="4">
    <source>
        <dbReference type="ARBA" id="ARBA00022801"/>
    </source>
</evidence>
<evidence type="ECO:0000313" key="8">
    <source>
        <dbReference type="EMBL" id="EEC18358.1"/>
    </source>
</evidence>
<keyword evidence="3" id="KW-0053">Apoptosis</keyword>
<evidence type="ECO:0000256" key="2">
    <source>
        <dbReference type="ARBA" id="ARBA00022670"/>
    </source>
</evidence>
<dbReference type="InterPro" id="IPR002398">
    <property type="entry name" value="Pept_C14"/>
</dbReference>
<keyword evidence="2" id="KW-0645">Protease</keyword>
<dbReference type="InterPro" id="IPR015917">
    <property type="entry name" value="Pept_C14A"/>
</dbReference>
<dbReference type="PaxDb" id="6945-B7QHN6"/>
<feature type="domain" description="Caspase family p20" evidence="7">
    <location>
        <begin position="22"/>
        <end position="72"/>
    </location>
</feature>
<organism>
    <name type="scientific">Ixodes scapularis</name>
    <name type="common">Black-legged tick</name>
    <name type="synonym">Deer tick</name>
    <dbReference type="NCBI Taxonomy" id="6945"/>
    <lineage>
        <taxon>Eukaryota</taxon>
        <taxon>Metazoa</taxon>
        <taxon>Ecdysozoa</taxon>
        <taxon>Arthropoda</taxon>
        <taxon>Chelicerata</taxon>
        <taxon>Arachnida</taxon>
        <taxon>Acari</taxon>
        <taxon>Parasitiformes</taxon>
        <taxon>Ixodida</taxon>
        <taxon>Ixodoidea</taxon>
        <taxon>Ixodidae</taxon>
        <taxon>Ixodinae</taxon>
        <taxon>Ixodes</taxon>
    </lineage>
</organism>
<dbReference type="VEuPathDB" id="VectorBase:ISCI014750"/>
<proteinExistence type="evidence at protein level"/>
<dbReference type="InterPro" id="IPR011600">
    <property type="entry name" value="Pept_C14_caspase"/>
</dbReference>
<evidence type="ECO:0000259" key="6">
    <source>
        <dbReference type="PROSITE" id="PS50207"/>
    </source>
</evidence>
<dbReference type="EnsemblMetazoa" id="ISCW014750-RA">
    <property type="protein sequence ID" value="ISCW014750-PA"/>
    <property type="gene ID" value="ISCW014750"/>
</dbReference>
<dbReference type="EMBL" id="ABJB010665919">
    <property type="status" value="NOT_ANNOTATED_CDS"/>
    <property type="molecule type" value="Genomic_DNA"/>
</dbReference>
<evidence type="ECO:0000256" key="1">
    <source>
        <dbReference type="ARBA" id="ARBA00010134"/>
    </source>
</evidence>
<feature type="domain" description="Caspase family p10" evidence="6">
    <location>
        <begin position="202"/>
        <end position="290"/>
    </location>
</feature>
<comment type="similarity">
    <text evidence="1 5">Belongs to the peptidase C14A family.</text>
</comment>
<dbReference type="EC" id="3.4.22.36" evidence="8"/>
<dbReference type="Gene3D" id="3.40.50.1460">
    <property type="match status" value="2"/>
</dbReference>
<dbReference type="VEuPathDB" id="VectorBase:ISCP_003305"/>
<dbReference type="GO" id="GO:0006508">
    <property type="term" value="P:proteolysis"/>
    <property type="evidence" value="ECO:0000318"/>
    <property type="project" value="GO_Central"/>
</dbReference>
<dbReference type="SMART" id="SM00115">
    <property type="entry name" value="CASc"/>
    <property type="match status" value="1"/>
</dbReference>
<dbReference type="Pfam" id="PF00656">
    <property type="entry name" value="Peptidase_C14"/>
    <property type="match status" value="2"/>
</dbReference>
<dbReference type="EMBL" id="ABJB011070871">
    <property type="status" value="NOT_ANNOTATED_CDS"/>
    <property type="molecule type" value="Genomic_DNA"/>
</dbReference>
<dbReference type="STRING" id="6945.B7QHN6"/>
<dbReference type="VEuPathDB" id="VectorBase:ISCW014750"/>
<dbReference type="AlphaFoldDB" id="B7QHN6"/>
<dbReference type="InterPro" id="IPR001309">
    <property type="entry name" value="Pept_C14_p20"/>
</dbReference>
<name>B7QHN6_IXOSC</name>
<evidence type="ECO:0000256" key="3">
    <source>
        <dbReference type="ARBA" id="ARBA00022703"/>
    </source>
</evidence>
<dbReference type="PANTHER" id="PTHR47901">
    <property type="entry name" value="CASPASE RECRUITMENT DOMAIN-CONTAINING PROTEIN 18"/>
    <property type="match status" value="1"/>
</dbReference>
<dbReference type="GO" id="GO:0043525">
    <property type="term" value="P:positive regulation of neuron apoptotic process"/>
    <property type="evidence" value="ECO:0000318"/>
    <property type="project" value="GO_Central"/>
</dbReference>
<dbReference type="SUPFAM" id="SSF52129">
    <property type="entry name" value="Caspase-like"/>
    <property type="match status" value="2"/>
</dbReference>
<dbReference type="GO" id="GO:0008047">
    <property type="term" value="F:enzyme activator activity"/>
    <property type="evidence" value="ECO:0000318"/>
    <property type="project" value="GO_Central"/>
</dbReference>
<keyword evidence="4 8" id="KW-0378">Hydrolase</keyword>
<dbReference type="OrthoDB" id="6044770at2759"/>
<reference evidence="8 10" key="1">
    <citation type="submission" date="2008-03" db="EMBL/GenBank/DDBJ databases">
        <title>Annotation of Ixodes scapularis.</title>
        <authorList>
            <consortium name="Ixodes scapularis Genome Project Consortium"/>
            <person name="Caler E."/>
            <person name="Hannick L.I."/>
            <person name="Bidwell S."/>
            <person name="Joardar V."/>
            <person name="Thiagarajan M."/>
            <person name="Amedeo P."/>
            <person name="Galinsky K.J."/>
            <person name="Schobel S."/>
            <person name="Inman J."/>
            <person name="Hostetler J."/>
            <person name="Miller J."/>
            <person name="Hammond M."/>
            <person name="Megy K."/>
            <person name="Lawson D."/>
            <person name="Kodira C."/>
            <person name="Sutton G."/>
            <person name="Meyer J."/>
            <person name="Hill C.A."/>
            <person name="Birren B."/>
            <person name="Nene V."/>
            <person name="Collins F."/>
            <person name="Alarcon-Chaidez F."/>
            <person name="Wikel S."/>
            <person name="Strausberg R."/>
        </authorList>
    </citation>
    <scope>NUCLEOTIDE SEQUENCE [LARGE SCALE GENOMIC DNA]</scope>
    <source>
        <strain evidence="10">Wikel</strain>
        <strain evidence="8">Wikel colony</strain>
    </source>
</reference>
<dbReference type="EMBL" id="ABJB011075863">
    <property type="status" value="NOT_ANNOTATED_CDS"/>
    <property type="molecule type" value="Genomic_DNA"/>
</dbReference>
<dbReference type="PROSITE" id="PS50208">
    <property type="entry name" value="CASPASE_P20"/>
    <property type="match status" value="1"/>
</dbReference>
<dbReference type="GO" id="GO:0097194">
    <property type="term" value="P:execution phase of apoptosis"/>
    <property type="evidence" value="ECO:0000318"/>
    <property type="project" value="GO_Central"/>
</dbReference>
<accession>B7QHN6</accession>
<dbReference type="InterPro" id="IPR029030">
    <property type="entry name" value="Caspase-like_dom_sf"/>
</dbReference>
<dbReference type="Proteomes" id="UP000001555">
    <property type="component" value="Unassembled WGS sequence"/>
</dbReference>
<dbReference type="GO" id="GO:0005737">
    <property type="term" value="C:cytoplasm"/>
    <property type="evidence" value="ECO:0000318"/>
    <property type="project" value="GO_Central"/>
</dbReference>
<dbReference type="PANTHER" id="PTHR47901:SF8">
    <property type="entry name" value="CASPASE-3"/>
    <property type="match status" value="1"/>
</dbReference>
<dbReference type="PRINTS" id="PR00376">
    <property type="entry name" value="IL1BCENZYME"/>
</dbReference>
<evidence type="ECO:0000259" key="7">
    <source>
        <dbReference type="PROSITE" id="PS50208"/>
    </source>
</evidence>
<dbReference type="InterPro" id="IPR002138">
    <property type="entry name" value="Pept_C14_p10"/>
</dbReference>
<evidence type="ECO:0000313" key="10">
    <source>
        <dbReference type="Proteomes" id="UP000001555"/>
    </source>
</evidence>
<evidence type="ECO:0000256" key="5">
    <source>
        <dbReference type="RuleBase" id="RU003971"/>
    </source>
</evidence>
<dbReference type="EMBL" id="ABJB010266807">
    <property type="status" value="NOT_ANNOTATED_CDS"/>
    <property type="molecule type" value="Genomic_DNA"/>
</dbReference>
<evidence type="ECO:0000313" key="9">
    <source>
        <dbReference type="EnsemblMetazoa" id="ISCW014750-PA"/>
    </source>
</evidence>
<dbReference type="GO" id="GO:0004197">
    <property type="term" value="F:cysteine-type endopeptidase activity"/>
    <property type="evidence" value="ECO:0000318"/>
    <property type="project" value="GO_Central"/>
</dbReference>
<reference evidence="9" key="2">
    <citation type="submission" date="2020-05" db="UniProtKB">
        <authorList>
            <consortium name="EnsemblMetazoa"/>
        </authorList>
    </citation>
    <scope>IDENTIFICATION</scope>
    <source>
        <strain evidence="9">wikel</strain>
    </source>
</reference>
<dbReference type="PROSITE" id="PS50207">
    <property type="entry name" value="CASPASE_P10"/>
    <property type="match status" value="1"/>
</dbReference>
<keyword evidence="11" id="KW-1267">Proteomics identification</keyword>
<protein>
    <submittedName>
        <fullName evidence="8 9">Caspase-2, putative</fullName>
        <ecNumber evidence="8">3.4.22.36</ecNumber>
    </submittedName>
</protein>